<protein>
    <recommendedName>
        <fullName evidence="2">AARP2CN domain-containing protein</fullName>
    </recommendedName>
</protein>
<dbReference type="GO" id="GO:0000479">
    <property type="term" value="P:endonucleolytic cleavage of tricistronic rRNA transcript (SSU-rRNA, 5.8S rRNA, LSU-rRNA)"/>
    <property type="evidence" value="ECO:0007669"/>
    <property type="project" value="TreeGrafter"/>
</dbReference>
<evidence type="ECO:0000256" key="1">
    <source>
        <dbReference type="SAM" id="MobiDB-lite"/>
    </source>
</evidence>
<feature type="region of interest" description="Disordered" evidence="1">
    <location>
        <begin position="512"/>
        <end position="548"/>
    </location>
</feature>
<sequence length="548" mass="60514">MLTKFQPKKYHKAILQASNSNSEIYGDYLLAEVRRLARLIIVKVPRPTDWRNSHPYFLIDRLEDVSAEFANEAQDPNSCHAGLYGYVRGASLRPPPGGPRLHIAGCNDFSLLLAIPQADPCPTLNQVVSYDQRSAFGVPSQEATARKFVKHLSERDRKIYAPMSNIGGVLFDHDATYIDLGGSHHLSNSSRLTGSTGQNTHFQQSGLTRAMTVELEKAHFIIPGLQENLEDHSIQMLSGAPLISSRASLDSLSSASDDSLSLIHDSEDSEEEAEHFSAKEDGDEKINIEREKMDIDESDTNFDSEPEAGIEIFSGGTLTGSTRTCNEIEDVVSGGLLIRSGSQSSTTVENPHNPLKPASFLNGYNVYGDDVTMPLSKDLANLLSSSTNHLIGKDSVVGNSTGAPAFESWCQADRKILIADLFTTGVWAPDEDFNSILAADSRAREEMESRQQEQTNMKLSRHKLNGNSDSEDGDDDDDEDSEEEDTDNEANEDGVFLRDTLGRRRGIKKVRFDEDSDYDSAKDEDDIIDENEDSPEVEDPAKDYEKVI</sequence>
<dbReference type="GO" id="GO:0005525">
    <property type="term" value="F:GTP binding"/>
    <property type="evidence" value="ECO:0007669"/>
    <property type="project" value="TreeGrafter"/>
</dbReference>
<dbReference type="GO" id="GO:0034511">
    <property type="term" value="F:U3 snoRNA binding"/>
    <property type="evidence" value="ECO:0007669"/>
    <property type="project" value="TreeGrafter"/>
</dbReference>
<feature type="compositionally biased region" description="Acidic residues" evidence="1">
    <location>
        <begin position="514"/>
        <end position="538"/>
    </location>
</feature>
<dbReference type="GO" id="GO:0000462">
    <property type="term" value="P:maturation of SSU-rRNA from tricistronic rRNA transcript (SSU-rRNA, 5.8S rRNA, LSU-rRNA)"/>
    <property type="evidence" value="ECO:0007669"/>
    <property type="project" value="TreeGrafter"/>
</dbReference>
<dbReference type="GO" id="GO:0005634">
    <property type="term" value="C:nucleus"/>
    <property type="evidence" value="ECO:0007669"/>
    <property type="project" value="InterPro"/>
</dbReference>
<dbReference type="OrthoDB" id="10260897at2759"/>
<accession>A0A448WDF5</accession>
<feature type="compositionally biased region" description="Basic and acidic residues" evidence="1">
    <location>
        <begin position="274"/>
        <end position="287"/>
    </location>
</feature>
<dbReference type="GO" id="GO:0030686">
    <property type="term" value="C:90S preribosome"/>
    <property type="evidence" value="ECO:0007669"/>
    <property type="project" value="TreeGrafter"/>
</dbReference>
<dbReference type="Pfam" id="PF08142">
    <property type="entry name" value="AARP2CN"/>
    <property type="match status" value="1"/>
</dbReference>
<reference evidence="3" key="1">
    <citation type="submission" date="2018-11" db="EMBL/GenBank/DDBJ databases">
        <authorList>
            <consortium name="Pathogen Informatics"/>
        </authorList>
    </citation>
    <scope>NUCLEOTIDE SEQUENCE</scope>
</reference>
<keyword evidence="4" id="KW-1185">Reference proteome</keyword>
<organism evidence="3 4">
    <name type="scientific">Protopolystoma xenopodis</name>
    <dbReference type="NCBI Taxonomy" id="117903"/>
    <lineage>
        <taxon>Eukaryota</taxon>
        <taxon>Metazoa</taxon>
        <taxon>Spiralia</taxon>
        <taxon>Lophotrochozoa</taxon>
        <taxon>Platyhelminthes</taxon>
        <taxon>Monogenea</taxon>
        <taxon>Polyopisthocotylea</taxon>
        <taxon>Polystomatidea</taxon>
        <taxon>Polystomatidae</taxon>
        <taxon>Protopolystoma</taxon>
    </lineage>
</organism>
<dbReference type="GO" id="GO:0003924">
    <property type="term" value="F:GTPase activity"/>
    <property type="evidence" value="ECO:0007669"/>
    <property type="project" value="TreeGrafter"/>
</dbReference>
<evidence type="ECO:0000259" key="2">
    <source>
        <dbReference type="SMART" id="SM00785"/>
    </source>
</evidence>
<dbReference type="InterPro" id="IPR012948">
    <property type="entry name" value="AARP2CN"/>
</dbReference>
<feature type="region of interest" description="Disordered" evidence="1">
    <location>
        <begin position="260"/>
        <end position="287"/>
    </location>
</feature>
<comment type="caution">
    <text evidence="3">The sequence shown here is derived from an EMBL/GenBank/DDBJ whole genome shotgun (WGS) entry which is preliminary data.</text>
</comment>
<proteinExistence type="predicted"/>
<dbReference type="AlphaFoldDB" id="A0A448WDF5"/>
<feature type="region of interest" description="Disordered" evidence="1">
    <location>
        <begin position="443"/>
        <end position="498"/>
    </location>
</feature>
<feature type="compositionally biased region" description="Basic and acidic residues" evidence="1">
    <location>
        <begin position="539"/>
        <end position="548"/>
    </location>
</feature>
<feature type="domain" description="AARP2CN" evidence="2">
    <location>
        <begin position="32"/>
        <end position="121"/>
    </location>
</feature>
<evidence type="ECO:0000313" key="3">
    <source>
        <dbReference type="EMBL" id="VEL09050.1"/>
    </source>
</evidence>
<feature type="compositionally biased region" description="Acidic residues" evidence="1">
    <location>
        <begin position="469"/>
        <end position="492"/>
    </location>
</feature>
<gene>
    <name evidence="3" type="ORF">PXEA_LOCUS2490</name>
</gene>
<name>A0A448WDF5_9PLAT</name>
<dbReference type="EMBL" id="CAAALY010005346">
    <property type="protein sequence ID" value="VEL09050.1"/>
    <property type="molecule type" value="Genomic_DNA"/>
</dbReference>
<dbReference type="Proteomes" id="UP000784294">
    <property type="component" value="Unassembled WGS sequence"/>
</dbReference>
<dbReference type="PANTHER" id="PTHR12858:SF2">
    <property type="entry name" value="RIBOSOME BIOGENESIS PROTEIN BMS1 HOMOLOG"/>
    <property type="match status" value="1"/>
</dbReference>
<dbReference type="PANTHER" id="PTHR12858">
    <property type="entry name" value="RIBOSOME BIOGENESIS PROTEIN"/>
    <property type="match status" value="1"/>
</dbReference>
<dbReference type="InterPro" id="IPR039761">
    <property type="entry name" value="Bms1/Tsr1"/>
</dbReference>
<dbReference type="SMART" id="SM00785">
    <property type="entry name" value="AARP2CN"/>
    <property type="match status" value="1"/>
</dbReference>
<evidence type="ECO:0000313" key="4">
    <source>
        <dbReference type="Proteomes" id="UP000784294"/>
    </source>
</evidence>